<accession>A0A3N4RCX9</accession>
<dbReference type="GO" id="GO:0046872">
    <property type="term" value="F:metal ion binding"/>
    <property type="evidence" value="ECO:0007669"/>
    <property type="project" value="UniProtKB-KW"/>
</dbReference>
<dbReference type="Proteomes" id="UP000266906">
    <property type="component" value="Unassembled WGS sequence"/>
</dbReference>
<protein>
    <submittedName>
        <fullName evidence="2">Lanthionine synthetase-like protein</fullName>
    </submittedName>
</protein>
<dbReference type="Pfam" id="PF05147">
    <property type="entry name" value="LANC_like"/>
    <property type="match status" value="1"/>
</dbReference>
<dbReference type="CDD" id="cd04793">
    <property type="entry name" value="LanC"/>
    <property type="match status" value="1"/>
</dbReference>
<dbReference type="AlphaFoldDB" id="A0A3N4RCX9"/>
<evidence type="ECO:0000313" key="3">
    <source>
        <dbReference type="Proteomes" id="UP000266906"/>
    </source>
</evidence>
<dbReference type="PRINTS" id="PR01950">
    <property type="entry name" value="LANCSUPER"/>
</dbReference>
<evidence type="ECO:0000256" key="1">
    <source>
        <dbReference type="PIRSR" id="PIRSR607822-1"/>
    </source>
</evidence>
<keyword evidence="1" id="KW-0862">Zinc</keyword>
<sequence length="449" mass="47525">MTDTVQSTAVSAERARLRAAAGQLSDLILDRLADPAATMAATRIPAEAADDGVAEGVWAELTLGSGSPGLSLAFSGGARPGTERAARAHGYLAVATRAAGAGDTVPSGIFKGPGALAFAVLAAHRATGGYTGALHRLDAYQRQLVRTALPAVPDGPLATIGHYEVVRGMTGVGRYLLARAESCGEELELVLGYLIELARGTTAHRGARVPRWWALDAPRIGSEHLLPDGHLNLGLSHGVAGPLMLLALAWRDGVRLPGHREALESTADLLVRWAVRDEHGSYWPGYLGLDAYLAGPDAYREPAGWPSWCYGAPGVSRALQTAGAALGRPEWTAVARDSVERLLRVPLDDWGVTDHALCHGWAGALHQLGRLNEHFGEERIERRRDETAARLLAGHDPDAPFGLRFTMTRRPFASDVSGYLDGAAGVALALDSYAAGGTPHDWDMPLLLS</sequence>
<dbReference type="SUPFAM" id="SSF158745">
    <property type="entry name" value="LanC-like"/>
    <property type="match status" value="1"/>
</dbReference>
<dbReference type="Gene3D" id="1.50.10.20">
    <property type="match status" value="1"/>
</dbReference>
<keyword evidence="3" id="KW-1185">Reference proteome</keyword>
<evidence type="ECO:0000313" key="2">
    <source>
        <dbReference type="EMBL" id="RPE28815.1"/>
    </source>
</evidence>
<dbReference type="EMBL" id="RKQG01000002">
    <property type="protein sequence ID" value="RPE28815.1"/>
    <property type="molecule type" value="Genomic_DNA"/>
</dbReference>
<dbReference type="InterPro" id="IPR033889">
    <property type="entry name" value="LanC"/>
</dbReference>
<keyword evidence="1" id="KW-0479">Metal-binding</keyword>
<dbReference type="GO" id="GO:0031179">
    <property type="term" value="P:peptide modification"/>
    <property type="evidence" value="ECO:0007669"/>
    <property type="project" value="InterPro"/>
</dbReference>
<comment type="caution">
    <text evidence="2">The sequence shown here is derived from an EMBL/GenBank/DDBJ whole genome shotgun (WGS) entry which is preliminary data.</text>
</comment>
<gene>
    <name evidence="2" type="ORF">EDD38_5959</name>
</gene>
<organism evidence="2 3">
    <name type="scientific">Kitasatospora cineracea</name>
    <dbReference type="NCBI Taxonomy" id="88074"/>
    <lineage>
        <taxon>Bacteria</taxon>
        <taxon>Bacillati</taxon>
        <taxon>Actinomycetota</taxon>
        <taxon>Actinomycetes</taxon>
        <taxon>Kitasatosporales</taxon>
        <taxon>Streptomycetaceae</taxon>
        <taxon>Kitasatospora</taxon>
    </lineage>
</organism>
<feature type="binding site" evidence="1">
    <location>
        <position position="358"/>
    </location>
    <ligand>
        <name>Zn(2+)</name>
        <dbReference type="ChEBI" id="CHEBI:29105"/>
    </ligand>
</feature>
<feature type="binding site" evidence="1">
    <location>
        <position position="359"/>
    </location>
    <ligand>
        <name>Zn(2+)</name>
        <dbReference type="ChEBI" id="CHEBI:29105"/>
    </ligand>
</feature>
<dbReference type="PRINTS" id="PR01955">
    <property type="entry name" value="LANCFRANKIA"/>
</dbReference>
<name>A0A3N4RCX9_9ACTN</name>
<feature type="binding site" evidence="1">
    <location>
        <position position="309"/>
    </location>
    <ligand>
        <name>Zn(2+)</name>
        <dbReference type="ChEBI" id="CHEBI:29105"/>
    </ligand>
</feature>
<dbReference type="InterPro" id="IPR007822">
    <property type="entry name" value="LANC-like"/>
</dbReference>
<dbReference type="RefSeq" id="WP_123820550.1">
    <property type="nucleotide sequence ID" value="NZ_RKQG01000002.1"/>
</dbReference>
<dbReference type="SMART" id="SM01260">
    <property type="entry name" value="LANC_like"/>
    <property type="match status" value="1"/>
</dbReference>
<proteinExistence type="predicted"/>
<reference evidence="2 3" key="1">
    <citation type="submission" date="2018-11" db="EMBL/GenBank/DDBJ databases">
        <title>Sequencing the genomes of 1000 actinobacteria strains.</title>
        <authorList>
            <person name="Klenk H.-P."/>
        </authorList>
    </citation>
    <scope>NUCLEOTIDE SEQUENCE [LARGE SCALE GENOMIC DNA]</scope>
    <source>
        <strain evidence="2 3">DSM 44781</strain>
    </source>
</reference>